<dbReference type="AlphaFoldDB" id="A0A6N4V539"/>
<evidence type="ECO:0000259" key="2">
    <source>
        <dbReference type="Pfam" id="PF08327"/>
    </source>
</evidence>
<dbReference type="SUPFAM" id="SSF55961">
    <property type="entry name" value="Bet v1-like"/>
    <property type="match status" value="1"/>
</dbReference>
<reference evidence="3 4" key="1">
    <citation type="journal article" date="2019" name="Emerg. Microbes Infect.">
        <title>Comprehensive subspecies identification of 175 nontuberculous mycobacteria species based on 7547 genomic profiles.</title>
        <authorList>
            <person name="Matsumoto Y."/>
            <person name="Kinjo T."/>
            <person name="Motooka D."/>
            <person name="Nabeya D."/>
            <person name="Jung N."/>
            <person name="Uechi K."/>
            <person name="Horii T."/>
            <person name="Iida T."/>
            <person name="Fujita J."/>
            <person name="Nakamura S."/>
        </authorList>
    </citation>
    <scope>NUCLEOTIDE SEQUENCE [LARGE SCALE GENOMIC DNA]</scope>
    <source>
        <strain evidence="3 4">JCM 12603</strain>
    </source>
</reference>
<evidence type="ECO:0000313" key="3">
    <source>
        <dbReference type="EMBL" id="BBX50005.1"/>
    </source>
</evidence>
<dbReference type="KEGG" id="mpof:MPOR_10310"/>
<keyword evidence="4" id="KW-1185">Reference proteome</keyword>
<dbReference type="Gene3D" id="3.30.530.20">
    <property type="match status" value="1"/>
</dbReference>
<dbReference type="Pfam" id="PF08327">
    <property type="entry name" value="AHSA1"/>
    <property type="match status" value="1"/>
</dbReference>
<name>A0A6N4V539_9MYCO</name>
<proteinExistence type="inferred from homology"/>
<dbReference type="RefSeq" id="WP_163672816.1">
    <property type="nucleotide sequence ID" value="NZ_AP022570.1"/>
</dbReference>
<dbReference type="Proteomes" id="UP000466785">
    <property type="component" value="Chromosome"/>
</dbReference>
<protein>
    <recommendedName>
        <fullName evidence="2">Activator of Hsp90 ATPase homologue 1/2-like C-terminal domain-containing protein</fullName>
    </recommendedName>
</protein>
<dbReference type="CDD" id="cd07814">
    <property type="entry name" value="SRPBCC_CalC_Aha1-like"/>
    <property type="match status" value="1"/>
</dbReference>
<sequence length="146" mass="16381">MTDVFVARVQRIMPAPPEVVFDEWLDPESLADWMCPRPSRCVAVTVEPHVGGRVRFDVDTLGELVLIAGQFLAVDRPSLLRFTWSHSGWADPTASSIVTVEFAPHDESQTLMAIEHELLPSQDALEDHQHGWEVTVDQLAGRLARR</sequence>
<dbReference type="InterPro" id="IPR013538">
    <property type="entry name" value="ASHA1/2-like_C"/>
</dbReference>
<dbReference type="InterPro" id="IPR023393">
    <property type="entry name" value="START-like_dom_sf"/>
</dbReference>
<organism evidence="3 4">
    <name type="scientific">Mycolicibacterium poriferae</name>
    <dbReference type="NCBI Taxonomy" id="39694"/>
    <lineage>
        <taxon>Bacteria</taxon>
        <taxon>Bacillati</taxon>
        <taxon>Actinomycetota</taxon>
        <taxon>Actinomycetes</taxon>
        <taxon>Mycobacteriales</taxon>
        <taxon>Mycobacteriaceae</taxon>
        <taxon>Mycolicibacterium</taxon>
    </lineage>
</organism>
<gene>
    <name evidence="3" type="ORF">MPOR_10310</name>
</gene>
<evidence type="ECO:0000256" key="1">
    <source>
        <dbReference type="ARBA" id="ARBA00006817"/>
    </source>
</evidence>
<accession>A0A6N4V539</accession>
<dbReference type="EMBL" id="AP022570">
    <property type="protein sequence ID" value="BBX50005.1"/>
    <property type="molecule type" value="Genomic_DNA"/>
</dbReference>
<evidence type="ECO:0000313" key="4">
    <source>
        <dbReference type="Proteomes" id="UP000466785"/>
    </source>
</evidence>
<comment type="similarity">
    <text evidence="1">Belongs to the AHA1 family.</text>
</comment>
<feature type="domain" description="Activator of Hsp90 ATPase homologue 1/2-like C-terminal" evidence="2">
    <location>
        <begin position="15"/>
        <end position="143"/>
    </location>
</feature>